<gene>
    <name evidence="12 17" type="primary">dnaG</name>
    <name evidence="17" type="ORF">KME65_03600</name>
</gene>
<dbReference type="Proteomes" id="UP000770889">
    <property type="component" value="Unassembled WGS sequence"/>
</dbReference>
<dbReference type="Pfam" id="PF08275">
    <property type="entry name" value="DNAG_N"/>
    <property type="match status" value="1"/>
</dbReference>
<keyword evidence="6 12" id="KW-0479">Metal-binding</keyword>
<evidence type="ECO:0000256" key="9">
    <source>
        <dbReference type="ARBA" id="ARBA00022842"/>
    </source>
</evidence>
<evidence type="ECO:0000256" key="5">
    <source>
        <dbReference type="ARBA" id="ARBA00022705"/>
    </source>
</evidence>
<accession>A0A944M749</accession>
<dbReference type="Gene3D" id="3.90.980.10">
    <property type="entry name" value="DNA primase, catalytic core, N-terminal domain"/>
    <property type="match status" value="1"/>
</dbReference>
<dbReference type="SUPFAM" id="SSF56731">
    <property type="entry name" value="DNA primase core"/>
    <property type="match status" value="1"/>
</dbReference>
<proteinExistence type="inferred from homology"/>
<dbReference type="GO" id="GO:0003677">
    <property type="term" value="F:DNA binding"/>
    <property type="evidence" value="ECO:0007669"/>
    <property type="project" value="UniProtKB-KW"/>
</dbReference>
<comment type="cofactor">
    <cofactor evidence="12 13 14">
        <name>Zn(2+)</name>
        <dbReference type="ChEBI" id="CHEBI:29105"/>
    </cofactor>
    <text evidence="12 13 14">Binds 1 zinc ion per monomer.</text>
</comment>
<feature type="zinc finger region" description="CHC2-type" evidence="12 14">
    <location>
        <begin position="40"/>
        <end position="64"/>
    </location>
</feature>
<dbReference type="InterPro" id="IPR006295">
    <property type="entry name" value="DNA_primase_DnaG"/>
</dbReference>
<dbReference type="AlphaFoldDB" id="A0A944M749"/>
<dbReference type="GO" id="GO:0003899">
    <property type="term" value="F:DNA-directed RNA polymerase activity"/>
    <property type="evidence" value="ECO:0007669"/>
    <property type="project" value="UniProtKB-UniRule"/>
</dbReference>
<evidence type="ECO:0000256" key="14">
    <source>
        <dbReference type="PIRSR" id="PIRSR002811-1"/>
    </source>
</evidence>
<dbReference type="InterPro" id="IPR013264">
    <property type="entry name" value="DNAG_N"/>
</dbReference>
<dbReference type="InterPro" id="IPR030846">
    <property type="entry name" value="DnaG_bac"/>
</dbReference>
<keyword evidence="1 12" id="KW-0240">DNA-directed RNA polymerase</keyword>
<dbReference type="SMART" id="SM00766">
    <property type="entry name" value="DnaG_DnaB_bind"/>
    <property type="match status" value="1"/>
</dbReference>
<dbReference type="Pfam" id="PF13155">
    <property type="entry name" value="Toprim_2"/>
    <property type="match status" value="1"/>
</dbReference>
<evidence type="ECO:0000256" key="3">
    <source>
        <dbReference type="ARBA" id="ARBA00022679"/>
    </source>
</evidence>
<dbReference type="SUPFAM" id="SSF57783">
    <property type="entry name" value="Zinc beta-ribbon"/>
    <property type="match status" value="1"/>
</dbReference>
<keyword evidence="11 12" id="KW-0804">Transcription</keyword>
<dbReference type="FunFam" id="3.40.1360.10:FF:000002">
    <property type="entry name" value="DNA primase"/>
    <property type="match status" value="1"/>
</dbReference>
<dbReference type="SMART" id="SM00400">
    <property type="entry name" value="ZnF_CHCC"/>
    <property type="match status" value="1"/>
</dbReference>
<dbReference type="PANTHER" id="PTHR30313">
    <property type="entry name" value="DNA PRIMASE"/>
    <property type="match status" value="1"/>
</dbReference>
<comment type="function">
    <text evidence="12 13">RNA polymerase that catalyzes the synthesis of short RNA molecules used as primers for DNA polymerase during DNA replication.</text>
</comment>
<keyword evidence="5 12" id="KW-0235">DNA replication</keyword>
<dbReference type="GO" id="GO:0005737">
    <property type="term" value="C:cytoplasm"/>
    <property type="evidence" value="ECO:0007669"/>
    <property type="project" value="TreeGrafter"/>
</dbReference>
<keyword evidence="3 12" id="KW-0808">Transferase</keyword>
<dbReference type="GO" id="GO:0008270">
    <property type="term" value="F:zinc ion binding"/>
    <property type="evidence" value="ECO:0007669"/>
    <property type="project" value="UniProtKB-UniRule"/>
</dbReference>
<keyword evidence="7 12" id="KW-0863">Zinc-finger</keyword>
<evidence type="ECO:0000256" key="7">
    <source>
        <dbReference type="ARBA" id="ARBA00022771"/>
    </source>
</evidence>
<dbReference type="CDD" id="cd03364">
    <property type="entry name" value="TOPRIM_DnaG_primases"/>
    <property type="match status" value="1"/>
</dbReference>
<dbReference type="GO" id="GO:1990077">
    <property type="term" value="C:primosome complex"/>
    <property type="evidence" value="ECO:0007669"/>
    <property type="project" value="UniProtKB-KW"/>
</dbReference>
<evidence type="ECO:0000256" key="11">
    <source>
        <dbReference type="ARBA" id="ARBA00023163"/>
    </source>
</evidence>
<evidence type="ECO:0000256" key="13">
    <source>
        <dbReference type="PIRNR" id="PIRNR002811"/>
    </source>
</evidence>
<organism evidence="17 18">
    <name type="scientific">Candidatus Thiodiazotropha taylori</name>
    <dbReference type="NCBI Taxonomy" id="2792791"/>
    <lineage>
        <taxon>Bacteria</taxon>
        <taxon>Pseudomonadati</taxon>
        <taxon>Pseudomonadota</taxon>
        <taxon>Gammaproteobacteria</taxon>
        <taxon>Chromatiales</taxon>
        <taxon>Sedimenticolaceae</taxon>
        <taxon>Candidatus Thiodiazotropha</taxon>
    </lineage>
</organism>
<comment type="similarity">
    <text evidence="12 13">Belongs to the DnaG primase family.</text>
</comment>
<dbReference type="HAMAP" id="MF_00974">
    <property type="entry name" value="DNA_primase_DnaG"/>
    <property type="match status" value="1"/>
</dbReference>
<evidence type="ECO:0000256" key="15">
    <source>
        <dbReference type="SAM" id="MobiDB-lite"/>
    </source>
</evidence>
<evidence type="ECO:0000256" key="6">
    <source>
        <dbReference type="ARBA" id="ARBA00022723"/>
    </source>
</evidence>
<feature type="domain" description="Toprim" evidence="16">
    <location>
        <begin position="255"/>
        <end position="337"/>
    </location>
</feature>
<dbReference type="Gene3D" id="1.10.860.10">
    <property type="entry name" value="DNAb Helicase, Chain A"/>
    <property type="match status" value="1"/>
</dbReference>
<keyword evidence="9" id="KW-0460">Magnesium</keyword>
<keyword evidence="8 12" id="KW-0862">Zinc</keyword>
<reference evidence="17 18" key="1">
    <citation type="submission" date="2021-05" db="EMBL/GenBank/DDBJ databases">
        <title>Genetic and Functional Diversity in Clade A Lucinid endosymbionts from the Bahamas.</title>
        <authorList>
            <person name="Giani N.M."/>
            <person name="Engel A.S."/>
            <person name="Campbell B.J."/>
        </authorList>
    </citation>
    <scope>NUCLEOTIDE SEQUENCE [LARGE SCALE GENOMIC DNA]</scope>
    <source>
        <strain evidence="17">LUC16012Gg_MoonRockCtena</strain>
    </source>
</reference>
<dbReference type="Pfam" id="PF01807">
    <property type="entry name" value="Zn_ribbon_DnaG"/>
    <property type="match status" value="1"/>
</dbReference>
<protein>
    <recommendedName>
        <fullName evidence="12 13">DNA primase</fullName>
        <ecNumber evidence="12">2.7.7.101</ecNumber>
    </recommendedName>
</protein>
<dbReference type="Gene3D" id="1.20.50.20">
    <property type="entry name" value="DnaG, RNA polymerase domain, helical bundle"/>
    <property type="match status" value="1"/>
</dbReference>
<name>A0A944M749_9GAMM</name>
<evidence type="ECO:0000256" key="12">
    <source>
        <dbReference type="HAMAP-Rule" id="MF_00974"/>
    </source>
</evidence>
<keyword evidence="10 12" id="KW-0238">DNA-binding</keyword>
<dbReference type="PANTHER" id="PTHR30313:SF2">
    <property type="entry name" value="DNA PRIMASE"/>
    <property type="match status" value="1"/>
</dbReference>
<dbReference type="FunFam" id="3.90.580.10:FF:000001">
    <property type="entry name" value="DNA primase"/>
    <property type="match status" value="1"/>
</dbReference>
<evidence type="ECO:0000256" key="10">
    <source>
        <dbReference type="ARBA" id="ARBA00023125"/>
    </source>
</evidence>
<dbReference type="PROSITE" id="PS50880">
    <property type="entry name" value="TOPRIM"/>
    <property type="match status" value="1"/>
</dbReference>
<comment type="catalytic activity">
    <reaction evidence="12">
        <text>ssDNA + n NTP = ssDNA/pppN(pN)n-1 hybrid + (n-1) diphosphate.</text>
        <dbReference type="EC" id="2.7.7.101"/>
    </reaction>
</comment>
<dbReference type="Pfam" id="PF10410">
    <property type="entry name" value="DnaB_bind"/>
    <property type="match status" value="1"/>
</dbReference>
<dbReference type="Pfam" id="PF08278">
    <property type="entry name" value="DnaG_DnaB_bind"/>
    <property type="match status" value="1"/>
</dbReference>
<dbReference type="Gene3D" id="3.40.1360.10">
    <property type="match status" value="1"/>
</dbReference>
<dbReference type="SMART" id="SM00493">
    <property type="entry name" value="TOPRIM"/>
    <property type="match status" value="1"/>
</dbReference>
<evidence type="ECO:0000313" key="18">
    <source>
        <dbReference type="Proteomes" id="UP000770889"/>
    </source>
</evidence>
<comment type="subunit">
    <text evidence="12">Monomer. Interacts with DnaB.</text>
</comment>
<dbReference type="InterPro" id="IPR016136">
    <property type="entry name" value="DNA_helicase_N/primase_C"/>
</dbReference>
<dbReference type="EMBL" id="JAHHGM010000002">
    <property type="protein sequence ID" value="MBT2988027.1"/>
    <property type="molecule type" value="Genomic_DNA"/>
</dbReference>
<comment type="domain">
    <text evidence="12">Contains an N-terminal zinc-binding domain, a central core domain that contains the primase activity, and a C-terminal DnaB-binding domain.</text>
</comment>
<dbReference type="NCBIfam" id="TIGR01391">
    <property type="entry name" value="dnaG"/>
    <property type="match status" value="1"/>
</dbReference>
<evidence type="ECO:0000256" key="8">
    <source>
        <dbReference type="ARBA" id="ARBA00022833"/>
    </source>
</evidence>
<keyword evidence="2 12" id="KW-0639">Primosome</keyword>
<dbReference type="InterPro" id="IPR037068">
    <property type="entry name" value="DNA_primase_core_N_sf"/>
</dbReference>
<dbReference type="SUPFAM" id="SSF117023">
    <property type="entry name" value="DNA primase DnaG, C-terminal domain"/>
    <property type="match status" value="1"/>
</dbReference>
<dbReference type="InterPro" id="IPR050219">
    <property type="entry name" value="DnaG_primase"/>
</dbReference>
<dbReference type="GO" id="GO:0000428">
    <property type="term" value="C:DNA-directed RNA polymerase complex"/>
    <property type="evidence" value="ECO:0007669"/>
    <property type="project" value="UniProtKB-KW"/>
</dbReference>
<evidence type="ECO:0000256" key="4">
    <source>
        <dbReference type="ARBA" id="ARBA00022695"/>
    </source>
</evidence>
<evidence type="ECO:0000256" key="2">
    <source>
        <dbReference type="ARBA" id="ARBA00022515"/>
    </source>
</evidence>
<dbReference type="FunFam" id="3.90.980.10:FF:000001">
    <property type="entry name" value="DNA primase"/>
    <property type="match status" value="1"/>
</dbReference>
<evidence type="ECO:0000259" key="16">
    <source>
        <dbReference type="PROSITE" id="PS50880"/>
    </source>
</evidence>
<dbReference type="PIRSF" id="PIRSF002811">
    <property type="entry name" value="DnaG"/>
    <property type="match status" value="1"/>
</dbReference>
<dbReference type="InterPro" id="IPR036977">
    <property type="entry name" value="DNA_primase_Znf_CHC2"/>
</dbReference>
<dbReference type="InterPro" id="IPR034151">
    <property type="entry name" value="TOPRIM_DnaG_bac"/>
</dbReference>
<dbReference type="InterPro" id="IPR006171">
    <property type="entry name" value="TOPRIM_dom"/>
</dbReference>
<dbReference type="InterPro" id="IPR002694">
    <property type="entry name" value="Znf_CHC2"/>
</dbReference>
<sequence length="582" mass="65566">MAGKIPEQFIDDLLNRVDVVDVINRRVPLKKAGRDYQARCPFHDEKTPSFTVSPQKQFYHCFGCGAHGSAIGFLMEYDNLGFVEAVEELAHGVGLEVPREAGFEHGPDLRPLYQLMEEADRFYRHQLKHHPDAKQAVDYLKTRGLSGEIAAAFAIGYAPPGWNNLLGSLGRDKTAIARLDECGLTHEGEGKGYDRFRNRIIFPIRDRRGRTIGFGGRTIGDEKPKYLNSPETPLFHKGRELYGLHEAQKANHKIARLLVVEGYMDVVALAQHGILNAVATLGTATTQDHLELIFRICPEVVFCFDGDRAGRDAAWKALLTSLPLMRDGREVKFLFLPQGEDPDTQVRKEGSDAFSDRIEQAQPLSKFLFHRLTDQVEMDSIDGRARLAQLATPLLEKLPAGVFRRMMFQHLETLVGIKDGRLDKGASQHRQPGTGRDRQPGKLQRATPVRMAIALLLDNPHLLGVAESVDRAWQAWDAPGISILKQLLEIIRSQPTLNKAALLERWRDTEHFTHLNKLANYRFDLPDMDQEAELRDALLKLNAQFHKNSRPQPGNLPPSELSDELLNELKQRFPGTTGQDEQ</sequence>
<dbReference type="GO" id="GO:0006269">
    <property type="term" value="P:DNA replication, synthesis of primer"/>
    <property type="evidence" value="ECO:0007669"/>
    <property type="project" value="UniProtKB-UniRule"/>
</dbReference>
<dbReference type="InterPro" id="IPR013173">
    <property type="entry name" value="DNA_primase_DnaG_DnaB-bd_dom"/>
</dbReference>
<evidence type="ECO:0000313" key="17">
    <source>
        <dbReference type="EMBL" id="MBT2988027.1"/>
    </source>
</evidence>
<comment type="caution">
    <text evidence="17">The sequence shown here is derived from an EMBL/GenBank/DDBJ whole genome shotgun (WGS) entry which is preliminary data.</text>
</comment>
<feature type="region of interest" description="Disordered" evidence="15">
    <location>
        <begin position="422"/>
        <end position="444"/>
    </location>
</feature>
<dbReference type="InterPro" id="IPR019475">
    <property type="entry name" value="DNA_primase_DnaB-bd"/>
</dbReference>
<dbReference type="Gene3D" id="3.90.580.10">
    <property type="entry name" value="Zinc finger, CHC2-type domain"/>
    <property type="match status" value="1"/>
</dbReference>
<dbReference type="EC" id="2.7.7.101" evidence="12"/>
<evidence type="ECO:0000256" key="1">
    <source>
        <dbReference type="ARBA" id="ARBA00022478"/>
    </source>
</evidence>
<keyword evidence="4 12" id="KW-0548">Nucleotidyltransferase</keyword>